<dbReference type="Gene3D" id="3.40.50.620">
    <property type="entry name" value="HUPs"/>
    <property type="match status" value="2"/>
</dbReference>
<evidence type="ECO:0000259" key="2">
    <source>
        <dbReference type="Pfam" id="PF00582"/>
    </source>
</evidence>
<keyword evidence="4" id="KW-1185">Reference proteome</keyword>
<feature type="domain" description="UspA" evidence="2">
    <location>
        <begin position="6"/>
        <end position="124"/>
    </location>
</feature>
<dbReference type="PANTHER" id="PTHR46553">
    <property type="entry name" value="ADENINE NUCLEOTIDE ALPHA HYDROLASES-LIKE SUPERFAMILY PROTEIN"/>
    <property type="match status" value="1"/>
</dbReference>
<dbReference type="PANTHER" id="PTHR46553:SF3">
    <property type="entry name" value="ADENINE NUCLEOTIDE ALPHA HYDROLASES-LIKE SUPERFAMILY PROTEIN"/>
    <property type="match status" value="1"/>
</dbReference>
<dbReference type="RefSeq" id="WP_344560274.1">
    <property type="nucleotide sequence ID" value="NZ_BAAATG010000017.1"/>
</dbReference>
<evidence type="ECO:0000313" key="4">
    <source>
        <dbReference type="Proteomes" id="UP001596035"/>
    </source>
</evidence>
<sequence length="275" mass="28822">MAATMPLVVGVDGSEPSLDTVDWAAREAALHMMPLRLAHAAAPGQDASGAITAASERARDVAAGLRLPSDVPRDDAVSALTGEGHRAFALVVGARGHGELTGLLLGSVGLAVAARADCPVVVVRGSQEHRTGRFGRIVVGVEDGAESDTAVEYAFREAHVRQCELMAVHAWSAPLGALPEPPPGSWYALEAHRRPPAQVLDDVLRGPAKRYADATVPRRVVEGPARRALPEAAAKADLLVVDAGERHGRPGLQLGVINHVLLHHAPCPVMVVPRK</sequence>
<feature type="domain" description="UspA" evidence="2">
    <location>
        <begin position="134"/>
        <end position="273"/>
    </location>
</feature>
<dbReference type="SUPFAM" id="SSF52402">
    <property type="entry name" value="Adenine nucleotide alpha hydrolases-like"/>
    <property type="match status" value="2"/>
</dbReference>
<accession>A0ABW0DSQ9</accession>
<name>A0ABW0DSQ9_9ACTN</name>
<dbReference type="Proteomes" id="UP001596035">
    <property type="component" value="Unassembled WGS sequence"/>
</dbReference>
<evidence type="ECO:0000256" key="1">
    <source>
        <dbReference type="ARBA" id="ARBA00008791"/>
    </source>
</evidence>
<dbReference type="PRINTS" id="PR01438">
    <property type="entry name" value="UNVRSLSTRESS"/>
</dbReference>
<dbReference type="InterPro" id="IPR006015">
    <property type="entry name" value="Universal_stress_UspA"/>
</dbReference>
<dbReference type="InterPro" id="IPR006016">
    <property type="entry name" value="UspA"/>
</dbReference>
<protein>
    <submittedName>
        <fullName evidence="3">Universal stress protein</fullName>
    </submittedName>
</protein>
<gene>
    <name evidence="3" type="ORF">ACFPWV_18385</name>
</gene>
<dbReference type="EMBL" id="JBHSKN010000016">
    <property type="protein sequence ID" value="MFC5241867.1"/>
    <property type="molecule type" value="Genomic_DNA"/>
</dbReference>
<comment type="similarity">
    <text evidence="1">Belongs to the universal stress protein A family.</text>
</comment>
<dbReference type="InterPro" id="IPR014729">
    <property type="entry name" value="Rossmann-like_a/b/a_fold"/>
</dbReference>
<organism evidence="3 4">
    <name type="scientific">Streptomyces atrovirens</name>
    <dbReference type="NCBI Taxonomy" id="285556"/>
    <lineage>
        <taxon>Bacteria</taxon>
        <taxon>Bacillati</taxon>
        <taxon>Actinomycetota</taxon>
        <taxon>Actinomycetes</taxon>
        <taxon>Kitasatosporales</taxon>
        <taxon>Streptomycetaceae</taxon>
        <taxon>Streptomyces</taxon>
    </lineage>
</organism>
<evidence type="ECO:0000313" key="3">
    <source>
        <dbReference type="EMBL" id="MFC5241867.1"/>
    </source>
</evidence>
<reference evidence="4" key="1">
    <citation type="journal article" date="2019" name="Int. J. Syst. Evol. Microbiol.">
        <title>The Global Catalogue of Microorganisms (GCM) 10K type strain sequencing project: providing services to taxonomists for standard genome sequencing and annotation.</title>
        <authorList>
            <consortium name="The Broad Institute Genomics Platform"/>
            <consortium name="The Broad Institute Genome Sequencing Center for Infectious Disease"/>
            <person name="Wu L."/>
            <person name="Ma J."/>
        </authorList>
    </citation>
    <scope>NUCLEOTIDE SEQUENCE [LARGE SCALE GENOMIC DNA]</scope>
    <source>
        <strain evidence="4">CGMCC 4.7131</strain>
    </source>
</reference>
<comment type="caution">
    <text evidence="3">The sequence shown here is derived from an EMBL/GenBank/DDBJ whole genome shotgun (WGS) entry which is preliminary data.</text>
</comment>
<dbReference type="Pfam" id="PF00582">
    <property type="entry name" value="Usp"/>
    <property type="match status" value="2"/>
</dbReference>
<proteinExistence type="inferred from homology"/>